<dbReference type="EMBL" id="CP048222">
    <property type="protein sequence ID" value="QHT68971.1"/>
    <property type="molecule type" value="Genomic_DNA"/>
</dbReference>
<keyword evidence="2" id="KW-1185">Reference proteome</keyword>
<evidence type="ECO:0000313" key="1">
    <source>
        <dbReference type="EMBL" id="QHT68971.1"/>
    </source>
</evidence>
<dbReference type="AlphaFoldDB" id="A0A6C0GLL3"/>
<organism evidence="1 2">
    <name type="scientific">Rhodocytophaga rosea</name>
    <dbReference type="NCBI Taxonomy" id="2704465"/>
    <lineage>
        <taxon>Bacteria</taxon>
        <taxon>Pseudomonadati</taxon>
        <taxon>Bacteroidota</taxon>
        <taxon>Cytophagia</taxon>
        <taxon>Cytophagales</taxon>
        <taxon>Rhodocytophagaceae</taxon>
        <taxon>Rhodocytophaga</taxon>
    </lineage>
</organism>
<proteinExistence type="predicted"/>
<protein>
    <submittedName>
        <fullName evidence="1">Uncharacterized protein</fullName>
    </submittedName>
</protein>
<sequence>MSNIEKKPELVHPFFIWDLLEVKGDDSPTPYKYYYPENFNGTLYLPEEIRKALIDMPFEEEGLKQIYYAAFNTACLVLIPEIHAYNRKDNTLFSGTTPIDLIDDYFLFQLTTFERPQHALAFLDYQYYYTENKIEFIRYAEVLIRHAIKKGSHPFNKRLDIYDINLDRLKNYSEYIYDWIDNHKEQPKLPNRVITQNGSKEGLDNVDLIPCELEKFEIAAYFMQLAAKKILTPNDVEELLQSNFSICFNPLIPKKRFAVKAKIKTNHLRHFVYRFFKDKAKYKPGAKRYTEFLIDNFDTESDNIQERESKLKEIEKNWQKVPAKYDIN</sequence>
<dbReference type="RefSeq" id="WP_162444966.1">
    <property type="nucleotide sequence ID" value="NZ_CP048222.1"/>
</dbReference>
<name>A0A6C0GLL3_9BACT</name>
<evidence type="ECO:0000313" key="2">
    <source>
        <dbReference type="Proteomes" id="UP000480178"/>
    </source>
</evidence>
<dbReference type="KEGG" id="rhoz:GXP67_21115"/>
<gene>
    <name evidence="1" type="ORF">GXP67_21115</name>
</gene>
<reference evidence="1 2" key="1">
    <citation type="submission" date="2020-01" db="EMBL/GenBank/DDBJ databases">
        <authorList>
            <person name="Kim M.K."/>
        </authorList>
    </citation>
    <scope>NUCLEOTIDE SEQUENCE [LARGE SCALE GENOMIC DNA]</scope>
    <source>
        <strain evidence="1 2">172606-1</strain>
    </source>
</reference>
<dbReference type="Proteomes" id="UP000480178">
    <property type="component" value="Chromosome"/>
</dbReference>
<accession>A0A6C0GLL3</accession>